<sequence>MAGPPRPPVGNEAFEDDVDRVGDAGQGGECVIRTGCRGRVHGQTEQQGEEDDGAVFGAQVLGGPPRGGPASGDTLQRGGRGAPVAVTGMSWSGFRPSDDRCTYGYPTRWPRSPCNGLAELASAAGRAALAAEASALPTELTTAVRAHNTMAHQEGRVYAYEVDGLLEPSPGTWTPEFHAARVILRVAAGCCSNWIGLR</sequence>
<dbReference type="EMBL" id="JBHTAJ010000040">
    <property type="protein sequence ID" value="MFC7182041.1"/>
    <property type="molecule type" value="Genomic_DNA"/>
</dbReference>
<keyword evidence="3" id="KW-1185">Reference proteome</keyword>
<protein>
    <submittedName>
        <fullName evidence="2">Glycoside hydrolase family 125 protein</fullName>
    </submittedName>
</protein>
<dbReference type="Gene3D" id="1.50.10.10">
    <property type="match status" value="1"/>
</dbReference>
<dbReference type="InterPro" id="IPR008313">
    <property type="entry name" value="GH125"/>
</dbReference>
<dbReference type="Proteomes" id="UP001596435">
    <property type="component" value="Unassembled WGS sequence"/>
</dbReference>
<dbReference type="PANTHER" id="PTHR31047">
    <property type="entry name" value="MEIOTICALLY UP-REGULATED GENE 157 PROTEIN"/>
    <property type="match status" value="1"/>
</dbReference>
<dbReference type="InterPro" id="IPR008928">
    <property type="entry name" value="6-hairpin_glycosidase_sf"/>
</dbReference>
<evidence type="ECO:0000313" key="3">
    <source>
        <dbReference type="Proteomes" id="UP001596435"/>
    </source>
</evidence>
<dbReference type="RefSeq" id="WP_345703745.1">
    <property type="nucleotide sequence ID" value="NZ_BAABKV010000001.1"/>
</dbReference>
<feature type="region of interest" description="Disordered" evidence="1">
    <location>
        <begin position="60"/>
        <end position="80"/>
    </location>
</feature>
<name>A0ABW2FXN4_9ACTN</name>
<dbReference type="SUPFAM" id="SSF48208">
    <property type="entry name" value="Six-hairpin glycosidases"/>
    <property type="match status" value="1"/>
</dbReference>
<keyword evidence="2" id="KW-0378">Hydrolase</keyword>
<accession>A0ABW2FXN4</accession>
<comment type="caution">
    <text evidence="2">The sequence shown here is derived from an EMBL/GenBank/DDBJ whole genome shotgun (WGS) entry which is preliminary data.</text>
</comment>
<dbReference type="InterPro" id="IPR012341">
    <property type="entry name" value="6hp_glycosidase-like_sf"/>
</dbReference>
<reference evidence="3" key="1">
    <citation type="journal article" date="2019" name="Int. J. Syst. Evol. Microbiol.">
        <title>The Global Catalogue of Microorganisms (GCM) 10K type strain sequencing project: providing services to taxonomists for standard genome sequencing and annotation.</title>
        <authorList>
            <consortium name="The Broad Institute Genomics Platform"/>
            <consortium name="The Broad Institute Genome Sequencing Center for Infectious Disease"/>
            <person name="Wu L."/>
            <person name="Ma J."/>
        </authorList>
    </citation>
    <scope>NUCLEOTIDE SEQUENCE [LARGE SCALE GENOMIC DNA]</scope>
    <source>
        <strain evidence="3">CGMCC 1.12859</strain>
    </source>
</reference>
<dbReference type="GO" id="GO:0016787">
    <property type="term" value="F:hydrolase activity"/>
    <property type="evidence" value="ECO:0007669"/>
    <property type="project" value="UniProtKB-KW"/>
</dbReference>
<dbReference type="SMART" id="SM01149">
    <property type="entry name" value="DUF1237"/>
    <property type="match status" value="1"/>
</dbReference>
<evidence type="ECO:0000313" key="2">
    <source>
        <dbReference type="EMBL" id="MFC7182041.1"/>
    </source>
</evidence>
<feature type="region of interest" description="Disordered" evidence="1">
    <location>
        <begin position="1"/>
        <end position="27"/>
    </location>
</feature>
<organism evidence="2 3">
    <name type="scientific">Kitasatospora paranensis</name>
    <dbReference type="NCBI Taxonomy" id="258053"/>
    <lineage>
        <taxon>Bacteria</taxon>
        <taxon>Bacillati</taxon>
        <taxon>Actinomycetota</taxon>
        <taxon>Actinomycetes</taxon>
        <taxon>Kitasatosporales</taxon>
        <taxon>Streptomycetaceae</taxon>
        <taxon>Kitasatospora</taxon>
    </lineage>
</organism>
<evidence type="ECO:0000256" key="1">
    <source>
        <dbReference type="SAM" id="MobiDB-lite"/>
    </source>
</evidence>
<dbReference type="Pfam" id="PF06824">
    <property type="entry name" value="Glyco_hydro_125"/>
    <property type="match status" value="1"/>
</dbReference>
<proteinExistence type="predicted"/>
<dbReference type="PANTHER" id="PTHR31047:SF0">
    <property type="entry name" value="MEIOTICALLY UP-REGULATED GENE 157 PROTEIN"/>
    <property type="match status" value="1"/>
</dbReference>
<gene>
    <name evidence="2" type="ORF">ACFQMG_21045</name>
</gene>